<organism evidence="1 2">
    <name type="scientific">Sporosarcina ureae</name>
    <dbReference type="NCBI Taxonomy" id="1571"/>
    <lineage>
        <taxon>Bacteria</taxon>
        <taxon>Bacillati</taxon>
        <taxon>Bacillota</taxon>
        <taxon>Bacilli</taxon>
        <taxon>Bacillales</taxon>
        <taxon>Caryophanaceae</taxon>
        <taxon>Sporosarcina</taxon>
    </lineage>
</organism>
<name>A0ABM6JVI3_SPOUR</name>
<evidence type="ECO:0000313" key="2">
    <source>
        <dbReference type="Proteomes" id="UP000192486"/>
    </source>
</evidence>
<accession>A0ABM6JVI3</accession>
<protein>
    <submittedName>
        <fullName evidence="1">Uncharacterized protein</fullName>
    </submittedName>
</protein>
<reference evidence="1 2" key="1">
    <citation type="submission" date="2016-04" db="EMBL/GenBank/DDBJ databases">
        <title>Comparative Genomics and Epigenetics of Sporosarcina ureae.</title>
        <authorList>
            <person name="Oliver A.S."/>
            <person name="Cooper K.K."/>
        </authorList>
    </citation>
    <scope>NUCLEOTIDE SEQUENCE [LARGE SCALE GENOMIC DNA]</scope>
    <source>
        <strain evidence="1 2">S204</strain>
    </source>
</reference>
<dbReference type="RefSeq" id="WP_029053976.1">
    <property type="nucleotide sequence ID" value="NZ_CP015108.1"/>
</dbReference>
<evidence type="ECO:0000313" key="1">
    <source>
        <dbReference type="EMBL" id="ARF14143.1"/>
    </source>
</evidence>
<gene>
    <name evidence="1" type="ORF">SporoS204_08290</name>
</gene>
<keyword evidence="2" id="KW-1185">Reference proteome</keyword>
<proteinExistence type="predicted"/>
<dbReference type="EMBL" id="CP015108">
    <property type="protein sequence ID" value="ARF14143.1"/>
    <property type="molecule type" value="Genomic_DNA"/>
</dbReference>
<sequence>MDPFSFKSGSVGEYSEARLVAREALTIESLTTVFDNTLQGKFHIKLQSADHAETEQLETVLESDEWSKTKGTDIRKMKFPLHLKMGDWLTVKSYADPSLHALLDVKIDLNGTTEAGDVFVGQVGHLHFYPYMTKESIQQVIDDRTEVDNHE</sequence>
<dbReference type="Proteomes" id="UP000192486">
    <property type="component" value="Chromosome"/>
</dbReference>